<accession>A0ABS6TGL5</accession>
<dbReference type="RefSeq" id="WP_218327287.1">
    <property type="nucleotide sequence ID" value="NZ_JAHUZB010000007.1"/>
</dbReference>
<dbReference type="PROSITE" id="PS50930">
    <property type="entry name" value="HTH_LYTTR"/>
    <property type="match status" value="1"/>
</dbReference>
<dbReference type="InterPro" id="IPR046947">
    <property type="entry name" value="LytR-like"/>
</dbReference>
<dbReference type="InterPro" id="IPR007492">
    <property type="entry name" value="LytTR_DNA-bd_dom"/>
</dbReference>
<evidence type="ECO:0000259" key="4">
    <source>
        <dbReference type="PROSITE" id="PS50930"/>
    </source>
</evidence>
<reference evidence="5 6" key="1">
    <citation type="submission" date="2021-06" db="EMBL/GenBank/DDBJ databases">
        <title>Enterococcus alishanensis sp. nov., a novel lactic acid bacterium isolated from fresh coffee beans.</title>
        <authorList>
            <person name="Chen Y.-S."/>
        </authorList>
    </citation>
    <scope>NUCLEOTIDE SEQUENCE [LARGE SCALE GENOMIC DNA]</scope>
    <source>
        <strain evidence="5 6">ALS3</strain>
    </source>
</reference>
<dbReference type="Proteomes" id="UP000774130">
    <property type="component" value="Unassembled WGS sequence"/>
</dbReference>
<dbReference type="SMART" id="SM00850">
    <property type="entry name" value="LytTR"/>
    <property type="match status" value="1"/>
</dbReference>
<proteinExistence type="predicted"/>
<evidence type="ECO:0000256" key="3">
    <source>
        <dbReference type="ARBA" id="ARBA00023159"/>
    </source>
</evidence>
<evidence type="ECO:0000256" key="1">
    <source>
        <dbReference type="ARBA" id="ARBA00022490"/>
    </source>
</evidence>
<dbReference type="EMBL" id="JAHUZB010000007">
    <property type="protein sequence ID" value="MBV7392075.1"/>
    <property type="molecule type" value="Genomic_DNA"/>
</dbReference>
<comment type="caution">
    <text evidence="5">The sequence shown here is derived from an EMBL/GenBank/DDBJ whole genome shotgun (WGS) entry which is preliminary data.</text>
</comment>
<dbReference type="PANTHER" id="PTHR37299:SF3">
    <property type="entry name" value="STAGE 0 SPORULATION PROTEIN A HOMOLOG"/>
    <property type="match status" value="1"/>
</dbReference>
<feature type="domain" description="HTH LytTR-type" evidence="4">
    <location>
        <begin position="149"/>
        <end position="253"/>
    </location>
</feature>
<evidence type="ECO:0000256" key="2">
    <source>
        <dbReference type="ARBA" id="ARBA00023012"/>
    </source>
</evidence>
<sequence length="255" mass="29426">MSYTINVFVIEDELSHKKAVTNSLRDFAEKSPYLDFHFQDTFNYLTLYNDIEKINFSDNDIVMIDIHLNTSFTGVELAQKIRAKNAQLFILFLTSDQTLGPYSINQQTYPLAYLNKNVHSQVISNEELFPFLTEIQSTILKRVSNNDVIEIKTQQQLILMNPLDIFYVATLAGVQKKTVVKTKNDEFIANERLIDLKKRLTAPVFYFKMKSYIINLAAIVSINQNEGVLYFPEAQELYVGSKQLSKIRKALEKSQ</sequence>
<keyword evidence="1" id="KW-0963">Cytoplasm</keyword>
<keyword evidence="5" id="KW-0238">DNA-binding</keyword>
<evidence type="ECO:0000313" key="5">
    <source>
        <dbReference type="EMBL" id="MBV7392075.1"/>
    </source>
</evidence>
<evidence type="ECO:0000313" key="6">
    <source>
        <dbReference type="Proteomes" id="UP000774130"/>
    </source>
</evidence>
<dbReference type="Pfam" id="PF04397">
    <property type="entry name" value="LytTR"/>
    <property type="match status" value="1"/>
</dbReference>
<keyword evidence="3" id="KW-0010">Activator</keyword>
<keyword evidence="2" id="KW-0902">Two-component regulatory system</keyword>
<dbReference type="GO" id="GO:0003677">
    <property type="term" value="F:DNA binding"/>
    <property type="evidence" value="ECO:0007669"/>
    <property type="project" value="UniProtKB-KW"/>
</dbReference>
<gene>
    <name evidence="5" type="ORF">KUA55_15440</name>
</gene>
<dbReference type="PANTHER" id="PTHR37299">
    <property type="entry name" value="TRANSCRIPTIONAL REGULATOR-RELATED"/>
    <property type="match status" value="1"/>
</dbReference>
<keyword evidence="6" id="KW-1185">Reference proteome</keyword>
<organism evidence="5 6">
    <name type="scientific">Enterococcus alishanensis</name>
    <dbReference type="NCBI Taxonomy" id="1303817"/>
    <lineage>
        <taxon>Bacteria</taxon>
        <taxon>Bacillati</taxon>
        <taxon>Bacillota</taxon>
        <taxon>Bacilli</taxon>
        <taxon>Lactobacillales</taxon>
        <taxon>Enterococcaceae</taxon>
        <taxon>Enterococcus</taxon>
    </lineage>
</organism>
<protein>
    <submittedName>
        <fullName evidence="5">LytTR family transcriptional regulator DNA-binding domain-containing protein</fullName>
    </submittedName>
</protein>
<name>A0ABS6TGL5_9ENTE</name>